<feature type="chain" id="PRO_5020472117" evidence="8">
    <location>
        <begin position="24"/>
        <end position="438"/>
    </location>
</feature>
<comment type="caution">
    <text evidence="9">The sequence shown here is derived from an EMBL/GenBank/DDBJ whole genome shotgun (WGS) entry which is preliminary data.</text>
</comment>
<keyword evidence="9" id="KW-0762">Sugar transport</keyword>
<feature type="signal peptide" evidence="8">
    <location>
        <begin position="1"/>
        <end position="23"/>
    </location>
</feature>
<evidence type="ECO:0000256" key="7">
    <source>
        <dbReference type="ARBA" id="ARBA00023288"/>
    </source>
</evidence>
<evidence type="ECO:0000256" key="2">
    <source>
        <dbReference type="ARBA" id="ARBA00008520"/>
    </source>
</evidence>
<comment type="similarity">
    <text evidence="2">Belongs to the bacterial solute-binding protein 1 family.</text>
</comment>
<evidence type="ECO:0000256" key="4">
    <source>
        <dbReference type="ARBA" id="ARBA00022729"/>
    </source>
</evidence>
<name>A0A4R1N9H0_9GAMM</name>
<dbReference type="Gene3D" id="3.40.190.10">
    <property type="entry name" value="Periplasmic binding protein-like II"/>
    <property type="match status" value="1"/>
</dbReference>
<dbReference type="GO" id="GO:0042597">
    <property type="term" value="C:periplasmic space"/>
    <property type="evidence" value="ECO:0007669"/>
    <property type="project" value="UniProtKB-SubCell"/>
</dbReference>
<evidence type="ECO:0000256" key="8">
    <source>
        <dbReference type="SAM" id="SignalP"/>
    </source>
</evidence>
<dbReference type="InterPro" id="IPR006059">
    <property type="entry name" value="SBP"/>
</dbReference>
<comment type="subcellular location">
    <subcellularLocation>
        <location evidence="1">Periplasm</location>
    </subcellularLocation>
</comment>
<dbReference type="InterPro" id="IPR050490">
    <property type="entry name" value="Bact_solute-bd_prot1"/>
</dbReference>
<dbReference type="Proteomes" id="UP000294555">
    <property type="component" value="Unassembled WGS sequence"/>
</dbReference>
<dbReference type="GO" id="GO:0030313">
    <property type="term" value="C:cell envelope"/>
    <property type="evidence" value="ECO:0007669"/>
    <property type="project" value="UniProtKB-ARBA"/>
</dbReference>
<dbReference type="EMBL" id="SJOI01000001">
    <property type="protein sequence ID" value="TCL03327.1"/>
    <property type="molecule type" value="Genomic_DNA"/>
</dbReference>
<keyword evidence="7" id="KW-0449">Lipoprotein</keyword>
<keyword evidence="5" id="KW-0472">Membrane</keyword>
<keyword evidence="9" id="KW-0813">Transport</keyword>
<gene>
    <name evidence="9" type="ORF">EZJ58_1389</name>
</gene>
<accession>A0A4R1N9H0</accession>
<evidence type="ECO:0000256" key="1">
    <source>
        <dbReference type="ARBA" id="ARBA00004418"/>
    </source>
</evidence>
<protein>
    <submittedName>
        <fullName evidence="9">Multiple sugar transport system substrate-binding protein</fullName>
    </submittedName>
</protein>
<keyword evidence="6" id="KW-0564">Palmitate</keyword>
<keyword evidence="4 8" id="KW-0732">Signal</keyword>
<organism evidence="9 10">
    <name type="scientific">Sodalis ligni</name>
    <dbReference type="NCBI Taxonomy" id="2697027"/>
    <lineage>
        <taxon>Bacteria</taxon>
        <taxon>Pseudomonadati</taxon>
        <taxon>Pseudomonadota</taxon>
        <taxon>Gammaproteobacteria</taxon>
        <taxon>Enterobacterales</taxon>
        <taxon>Bruguierivoracaceae</taxon>
        <taxon>Sodalis</taxon>
    </lineage>
</organism>
<dbReference type="AlphaFoldDB" id="A0A4R1N9H0"/>
<dbReference type="OrthoDB" id="4393730at2"/>
<dbReference type="SUPFAM" id="SSF53850">
    <property type="entry name" value="Periplasmic binding protein-like II"/>
    <property type="match status" value="1"/>
</dbReference>
<dbReference type="CDD" id="cd13585">
    <property type="entry name" value="PBP2_TMBP_like"/>
    <property type="match status" value="1"/>
</dbReference>
<dbReference type="Pfam" id="PF01547">
    <property type="entry name" value="SBP_bac_1"/>
    <property type="match status" value="1"/>
</dbReference>
<proteinExistence type="inferred from homology"/>
<sequence>MPNLRLIAAACVMVPSLMAPLQAISQDKIELTFMSWEASPLESASIRAGLKDFEQANPDVRVKYVTSPFAQHHSKLRTMMAAGTAPDVFYLNPDYQRDFVANGQLLDLTDAFPKYWDLKDFTPGSQKKIQLEVDGKKHIYGVDVCNVGPVLFYNKKLFDEAGVPYPPTKLADQWSWDQFVGYMRKLTKVQNGKTLQYGTANFEEGMNLYTTQEMLASNGATWFNADFSKAEGMDSPQTKNTLEKIKALRTDGLAPNPASIGLDTTNSPTQLLLTGRVATLFMGSYGLQELAASHMELGAGLPPKMSGTFTPMSSCNMDAVWSGTKHPEEAIKLVTFLTSMKFAIPLYKAGLWMPNRLSMYQPDNLKSWYDPAVYPKGWIDMQSLWTHSDLRWFDQIRHTDEVYNIISDSLQSYLYSDAKLDDVLPAMQSRVNEAMQQQ</sequence>
<evidence type="ECO:0000256" key="6">
    <source>
        <dbReference type="ARBA" id="ARBA00023139"/>
    </source>
</evidence>
<evidence type="ECO:0000256" key="5">
    <source>
        <dbReference type="ARBA" id="ARBA00023136"/>
    </source>
</evidence>
<keyword evidence="3" id="KW-1003">Cell membrane</keyword>
<evidence type="ECO:0000313" key="9">
    <source>
        <dbReference type="EMBL" id="TCL03327.1"/>
    </source>
</evidence>
<dbReference type="RefSeq" id="WP_132922206.1">
    <property type="nucleotide sequence ID" value="NZ_SJOI01000001.1"/>
</dbReference>
<dbReference type="PANTHER" id="PTHR43649">
    <property type="entry name" value="ARABINOSE-BINDING PROTEIN-RELATED"/>
    <property type="match status" value="1"/>
</dbReference>
<dbReference type="PANTHER" id="PTHR43649:SF33">
    <property type="entry name" value="POLYGALACTURONAN_RHAMNOGALACTURONAN-BINDING PROTEIN YTCQ"/>
    <property type="match status" value="1"/>
</dbReference>
<keyword evidence="10" id="KW-1185">Reference proteome</keyword>
<evidence type="ECO:0000313" key="10">
    <source>
        <dbReference type="Proteomes" id="UP000294555"/>
    </source>
</evidence>
<evidence type="ECO:0000256" key="3">
    <source>
        <dbReference type="ARBA" id="ARBA00022475"/>
    </source>
</evidence>
<reference evidence="9 10" key="1">
    <citation type="submission" date="2019-02" db="EMBL/GenBank/DDBJ databases">
        <title>Investigation of anaerobic lignin degradation for improved lignocellulosic biofuels.</title>
        <authorList>
            <person name="Deangelis K."/>
        </authorList>
    </citation>
    <scope>NUCLEOTIDE SEQUENCE [LARGE SCALE GENOMIC DNA]</scope>
    <source>
        <strain evidence="9 10">159R</strain>
    </source>
</reference>